<comment type="caution">
    <text evidence="3">The sequence shown here is derived from an EMBL/GenBank/DDBJ whole genome shotgun (WGS) entry which is preliminary data.</text>
</comment>
<dbReference type="Proteomes" id="UP000037660">
    <property type="component" value="Unassembled WGS sequence"/>
</dbReference>
<name>A0A0K8P7P0_PISS1</name>
<dbReference type="GO" id="GO:0016491">
    <property type="term" value="F:oxidoreductase activity"/>
    <property type="evidence" value="ECO:0007669"/>
    <property type="project" value="UniProtKB-KW"/>
</dbReference>
<keyword evidence="1" id="KW-0560">Oxidoreductase</keyword>
<evidence type="ECO:0000313" key="4">
    <source>
        <dbReference type="Proteomes" id="UP000037660"/>
    </source>
</evidence>
<dbReference type="SUPFAM" id="SSF55961">
    <property type="entry name" value="Bet v1-like"/>
    <property type="match status" value="1"/>
</dbReference>
<organism evidence="3 4">
    <name type="scientific">Piscinibacter sakaiensis</name>
    <name type="common">Ideonella sakaiensis</name>
    <dbReference type="NCBI Taxonomy" id="1547922"/>
    <lineage>
        <taxon>Bacteria</taxon>
        <taxon>Pseudomonadati</taxon>
        <taxon>Pseudomonadota</taxon>
        <taxon>Betaproteobacteria</taxon>
        <taxon>Burkholderiales</taxon>
        <taxon>Sphaerotilaceae</taxon>
        <taxon>Piscinibacter</taxon>
    </lineage>
</organism>
<dbReference type="EMBL" id="BBYR01000068">
    <property type="protein sequence ID" value="GAP38205.1"/>
    <property type="molecule type" value="Genomic_DNA"/>
</dbReference>
<gene>
    <name evidence="3" type="ORF">ISF6_4399</name>
</gene>
<dbReference type="Pfam" id="PF19112">
    <property type="entry name" value="VanA_C"/>
    <property type="match status" value="1"/>
</dbReference>
<reference evidence="3 4" key="2">
    <citation type="journal article" date="2016" name="Science">
        <title>A bacterium that degrades and assimilates poly(ethylene terephthalate).</title>
        <authorList>
            <person name="Yoshida S."/>
            <person name="Hiraga K."/>
            <person name="Takehana T."/>
            <person name="Taniguchi I."/>
            <person name="Yamaji H."/>
            <person name="Maeda Y."/>
            <person name="Toyohara K."/>
            <person name="Miyamoto K."/>
            <person name="Kimura Y."/>
            <person name="Oda K."/>
        </authorList>
    </citation>
    <scope>NUCLEOTIDE SEQUENCE [LARGE SCALE GENOMIC DNA]</scope>
    <source>
        <strain evidence="4">NBRC 110686 / TISTR 2288 / 201-F6</strain>
    </source>
</reference>
<evidence type="ECO:0000259" key="2">
    <source>
        <dbReference type="Pfam" id="PF19112"/>
    </source>
</evidence>
<sequence length="188" mass="21284">MENSFDPAHVNFVHRGTFGDQADAGAVVMEISDEDDWGFTMRTLTPVKNPEGARHVTRTNDEKTTRDITARWWMPFARASRFQYPNGLVHSIFTAATPIDDRRSMVCQFAWRNDTEADVSSADVIEFDRRVTAEDKYILETTDPDVPLAERASEISMASDRAGVLMRRKLHQLLSVHGEDEATTPPVR</sequence>
<keyword evidence="4" id="KW-1185">Reference proteome</keyword>
<dbReference type="STRING" id="1547922.ISF6_4399"/>
<dbReference type="Gene3D" id="3.90.380.10">
    <property type="entry name" value="Naphthalene 1,2-dioxygenase Alpha Subunit, Chain A, domain 1"/>
    <property type="match status" value="1"/>
</dbReference>
<evidence type="ECO:0000313" key="3">
    <source>
        <dbReference type="EMBL" id="GAP38205.1"/>
    </source>
</evidence>
<dbReference type="AlphaFoldDB" id="A0A0K8P7P0"/>
<feature type="domain" description="Vanillate O-demethylase oxygenase-like C-terminal catalytic" evidence="2">
    <location>
        <begin position="2"/>
        <end position="174"/>
    </location>
</feature>
<dbReference type="InterPro" id="IPR044043">
    <property type="entry name" value="VanA_C_cat"/>
</dbReference>
<reference evidence="4" key="1">
    <citation type="submission" date="2015-07" db="EMBL/GenBank/DDBJ databases">
        <title>Discovery of a poly(ethylene terephthalate assimilation.</title>
        <authorList>
            <person name="Yoshida S."/>
            <person name="Hiraga K."/>
            <person name="Takehana T."/>
            <person name="Taniguchi I."/>
            <person name="Yamaji H."/>
            <person name="Maeda Y."/>
            <person name="Toyohara K."/>
            <person name="Miyamoto K."/>
            <person name="Kimura Y."/>
            <person name="Oda K."/>
        </authorList>
    </citation>
    <scope>NUCLEOTIDE SEQUENCE [LARGE SCALE GENOMIC DNA]</scope>
    <source>
        <strain evidence="4">NBRC 110686 / TISTR 2288 / 201-F6</strain>
    </source>
</reference>
<protein>
    <submittedName>
        <fullName evidence="3">Putative Rieske (2Fe-2S) family oxidoreductase, large subunit</fullName>
    </submittedName>
</protein>
<evidence type="ECO:0000256" key="1">
    <source>
        <dbReference type="ARBA" id="ARBA00023002"/>
    </source>
</evidence>
<accession>A0A0K8P7P0</accession>
<proteinExistence type="predicted"/>